<keyword evidence="2" id="KW-0812">Transmembrane</keyword>
<reference evidence="3 4" key="1">
    <citation type="submission" date="2019-03" db="EMBL/GenBank/DDBJ databases">
        <title>The genome sequence of Nitrosococcus wardiae strain D1FHST reveals the archetypal metabolic capacity of ammonia-oxidizing Gammaproteobacteria.</title>
        <authorList>
            <person name="Wang L."/>
            <person name="Lim C.K."/>
            <person name="Hanson T.E."/>
            <person name="Dang H."/>
            <person name="Klotz M.G."/>
        </authorList>
    </citation>
    <scope>NUCLEOTIDE SEQUENCE [LARGE SCALE GENOMIC DNA]</scope>
    <source>
        <strain evidence="3 4">D1FHS</strain>
    </source>
</reference>
<dbReference type="KEGG" id="nwr:E3U44_06315"/>
<evidence type="ECO:0000256" key="1">
    <source>
        <dbReference type="SAM" id="MobiDB-lite"/>
    </source>
</evidence>
<protein>
    <recommendedName>
        <fullName evidence="5">SPOR domain-containing protein</fullName>
    </recommendedName>
</protein>
<proteinExistence type="predicted"/>
<keyword evidence="2" id="KW-1133">Transmembrane helix</keyword>
<dbReference type="AlphaFoldDB" id="A0A4P7BYB8"/>
<dbReference type="RefSeq" id="WP_134357234.1">
    <property type="nucleotide sequence ID" value="NZ_CP038033.1"/>
</dbReference>
<sequence>MTDTQPMVEKTTPPRRPLEIRIRITYPRATPEKAPSHNQGKAPRKRHPPWVVPMVLILLLGGLLLSLYAHQELETSQTGTPIETLPPVAPAPKKTPTEAKLKKRVEARASRQEQNPSAPKVPVREKPGTTLKGQHPPALVKPEATIVRAQFTTAIREREPLDQIGPVILAKEVEGFTAFSLH</sequence>
<feature type="region of interest" description="Disordered" evidence="1">
    <location>
        <begin position="26"/>
        <end position="46"/>
    </location>
</feature>
<keyword evidence="2" id="KW-0472">Membrane</keyword>
<evidence type="ECO:0000313" key="4">
    <source>
        <dbReference type="Proteomes" id="UP000294325"/>
    </source>
</evidence>
<feature type="compositionally biased region" description="Basic and acidic residues" evidence="1">
    <location>
        <begin position="95"/>
        <end position="111"/>
    </location>
</feature>
<name>A0A4P7BYB8_9GAMM</name>
<evidence type="ECO:0008006" key="5">
    <source>
        <dbReference type="Google" id="ProtNLM"/>
    </source>
</evidence>
<evidence type="ECO:0000256" key="2">
    <source>
        <dbReference type="SAM" id="Phobius"/>
    </source>
</evidence>
<keyword evidence="4" id="KW-1185">Reference proteome</keyword>
<dbReference type="EMBL" id="CP038033">
    <property type="protein sequence ID" value="QBQ54160.1"/>
    <property type="molecule type" value="Genomic_DNA"/>
</dbReference>
<feature type="region of interest" description="Disordered" evidence="1">
    <location>
        <begin position="76"/>
        <end position="136"/>
    </location>
</feature>
<dbReference type="OrthoDB" id="9796654at2"/>
<organism evidence="3 4">
    <name type="scientific">Nitrosococcus wardiae</name>
    <dbReference type="NCBI Taxonomy" id="1814290"/>
    <lineage>
        <taxon>Bacteria</taxon>
        <taxon>Pseudomonadati</taxon>
        <taxon>Pseudomonadota</taxon>
        <taxon>Gammaproteobacteria</taxon>
        <taxon>Chromatiales</taxon>
        <taxon>Chromatiaceae</taxon>
        <taxon>Nitrosococcus</taxon>
    </lineage>
</organism>
<feature type="transmembrane region" description="Helical" evidence="2">
    <location>
        <begin position="50"/>
        <end position="69"/>
    </location>
</feature>
<evidence type="ECO:0000313" key="3">
    <source>
        <dbReference type="EMBL" id="QBQ54160.1"/>
    </source>
</evidence>
<dbReference type="Proteomes" id="UP000294325">
    <property type="component" value="Chromosome"/>
</dbReference>
<gene>
    <name evidence="3" type="ORF">E3U44_06315</name>
</gene>
<accession>A0A4P7BYB8</accession>